<keyword evidence="7" id="KW-1185">Reference proteome</keyword>
<dbReference type="InterPro" id="IPR036388">
    <property type="entry name" value="WH-like_DNA-bd_sf"/>
</dbReference>
<evidence type="ECO:0000259" key="5">
    <source>
        <dbReference type="PROSITE" id="PS50931"/>
    </source>
</evidence>
<dbReference type="InterPro" id="IPR036390">
    <property type="entry name" value="WH_DNA-bd_sf"/>
</dbReference>
<evidence type="ECO:0000256" key="2">
    <source>
        <dbReference type="ARBA" id="ARBA00023015"/>
    </source>
</evidence>
<accession>A0A939IMD6</accession>
<dbReference type="SUPFAM" id="SSF46785">
    <property type="entry name" value="Winged helix' DNA-binding domain"/>
    <property type="match status" value="1"/>
</dbReference>
<dbReference type="FunFam" id="3.40.190.290:FF:000001">
    <property type="entry name" value="Transcriptional regulator, LysR family"/>
    <property type="match status" value="1"/>
</dbReference>
<evidence type="ECO:0000256" key="3">
    <source>
        <dbReference type="ARBA" id="ARBA00023125"/>
    </source>
</evidence>
<reference evidence="6" key="1">
    <citation type="submission" date="2021-02" db="EMBL/GenBank/DDBJ databases">
        <title>PHA producing bacteria isolated from coastal sediment in Guangdong, Shenzhen.</title>
        <authorList>
            <person name="Zheng W."/>
            <person name="Yu S."/>
            <person name="Huang Y."/>
        </authorList>
    </citation>
    <scope>NUCLEOTIDE SEQUENCE</scope>
    <source>
        <strain evidence="6">TN14-10</strain>
    </source>
</reference>
<dbReference type="PROSITE" id="PS50931">
    <property type="entry name" value="HTH_LYSR"/>
    <property type="match status" value="1"/>
</dbReference>
<protein>
    <submittedName>
        <fullName evidence="6">LysR family transcriptional regulator</fullName>
    </submittedName>
</protein>
<keyword evidence="2" id="KW-0805">Transcription regulation</keyword>
<dbReference type="InterPro" id="IPR005119">
    <property type="entry name" value="LysR_subst-bd"/>
</dbReference>
<proteinExistence type="inferred from homology"/>
<dbReference type="Gene3D" id="3.40.190.290">
    <property type="match status" value="1"/>
</dbReference>
<comment type="similarity">
    <text evidence="1">Belongs to the LysR transcriptional regulatory family.</text>
</comment>
<name>A0A939IMD6_9GAMM</name>
<organism evidence="6 7">
    <name type="scientific">Parahaliea mediterranea</name>
    <dbReference type="NCBI Taxonomy" id="651086"/>
    <lineage>
        <taxon>Bacteria</taxon>
        <taxon>Pseudomonadati</taxon>
        <taxon>Pseudomonadota</taxon>
        <taxon>Gammaproteobacteria</taxon>
        <taxon>Cellvibrionales</taxon>
        <taxon>Halieaceae</taxon>
        <taxon>Parahaliea</taxon>
    </lineage>
</organism>
<dbReference type="GO" id="GO:0043565">
    <property type="term" value="F:sequence-specific DNA binding"/>
    <property type="evidence" value="ECO:0007669"/>
    <property type="project" value="TreeGrafter"/>
</dbReference>
<gene>
    <name evidence="6" type="ORF">JYP50_12400</name>
</gene>
<evidence type="ECO:0000256" key="4">
    <source>
        <dbReference type="ARBA" id="ARBA00023163"/>
    </source>
</evidence>
<dbReference type="Proteomes" id="UP000664303">
    <property type="component" value="Unassembled WGS sequence"/>
</dbReference>
<evidence type="ECO:0000313" key="7">
    <source>
        <dbReference type="Proteomes" id="UP000664303"/>
    </source>
</evidence>
<keyword evidence="4" id="KW-0804">Transcription</keyword>
<comment type="caution">
    <text evidence="6">The sequence shown here is derived from an EMBL/GenBank/DDBJ whole genome shotgun (WGS) entry which is preliminary data.</text>
</comment>
<feature type="domain" description="HTH lysR-type" evidence="5">
    <location>
        <begin position="1"/>
        <end position="59"/>
    </location>
</feature>
<dbReference type="GO" id="GO:0006351">
    <property type="term" value="P:DNA-templated transcription"/>
    <property type="evidence" value="ECO:0007669"/>
    <property type="project" value="TreeGrafter"/>
</dbReference>
<dbReference type="InterPro" id="IPR058163">
    <property type="entry name" value="LysR-type_TF_proteobact-type"/>
</dbReference>
<evidence type="ECO:0000313" key="6">
    <source>
        <dbReference type="EMBL" id="MBN7797400.1"/>
    </source>
</evidence>
<dbReference type="InterPro" id="IPR000847">
    <property type="entry name" value="LysR_HTH_N"/>
</dbReference>
<dbReference type="PANTHER" id="PTHR30537">
    <property type="entry name" value="HTH-TYPE TRANSCRIPTIONAL REGULATOR"/>
    <property type="match status" value="1"/>
</dbReference>
<dbReference type="Pfam" id="PF03466">
    <property type="entry name" value="LysR_substrate"/>
    <property type="match status" value="1"/>
</dbReference>
<keyword evidence="3" id="KW-0238">DNA-binding</keyword>
<dbReference type="FunFam" id="1.10.10.10:FF:000001">
    <property type="entry name" value="LysR family transcriptional regulator"/>
    <property type="match status" value="1"/>
</dbReference>
<sequence length="289" mass="31984">MHKWEAIEAFVSVVHHQSFSRAAEDLGVSKSHVSKQIAALESRLAAQLLVRTTRSLAVTEVGQAFYLRCQDILATLREAEDAVLDLQEKPRGRLRMTVAGAFGEEFIAPAAADFMSQNPGLAIELDFNNRLVDLIAEGYDLAVRAGTLQDSSLIARRICNRRLVTCASPAYLARYGEPEDIHALVNHNCLVGTLNTWRFRDGQRNFDITVDGNWRSNNGRALAHAAAADLGLVQLPDFYVRDALDAGTLKTVLEPYNPTDTAVWAVYPHNRHLSAKVRLFVSYLAEVLA</sequence>
<dbReference type="PRINTS" id="PR00039">
    <property type="entry name" value="HTHLYSR"/>
</dbReference>
<dbReference type="Pfam" id="PF00126">
    <property type="entry name" value="HTH_1"/>
    <property type="match status" value="1"/>
</dbReference>
<dbReference type="PANTHER" id="PTHR30537:SF10">
    <property type="entry name" value="TRANSCRIPTIONAL REGULATOR-RELATED"/>
    <property type="match status" value="1"/>
</dbReference>
<dbReference type="GO" id="GO:0003700">
    <property type="term" value="F:DNA-binding transcription factor activity"/>
    <property type="evidence" value="ECO:0007669"/>
    <property type="project" value="InterPro"/>
</dbReference>
<evidence type="ECO:0000256" key="1">
    <source>
        <dbReference type="ARBA" id="ARBA00009437"/>
    </source>
</evidence>
<dbReference type="AlphaFoldDB" id="A0A939IMD6"/>
<dbReference type="EMBL" id="JAFKCZ010000008">
    <property type="protein sequence ID" value="MBN7797400.1"/>
    <property type="molecule type" value="Genomic_DNA"/>
</dbReference>
<dbReference type="Gene3D" id="1.10.10.10">
    <property type="entry name" value="Winged helix-like DNA-binding domain superfamily/Winged helix DNA-binding domain"/>
    <property type="match status" value="1"/>
</dbReference>
<dbReference type="RefSeq" id="WP_206560848.1">
    <property type="nucleotide sequence ID" value="NZ_JAFKCZ010000008.1"/>
</dbReference>
<dbReference type="SUPFAM" id="SSF53850">
    <property type="entry name" value="Periplasmic binding protein-like II"/>
    <property type="match status" value="1"/>
</dbReference>